<evidence type="ECO:0000256" key="1">
    <source>
        <dbReference type="ARBA" id="ARBA00022649"/>
    </source>
</evidence>
<dbReference type="AlphaFoldDB" id="A0A1I3KZW2"/>
<name>A0A1I3KZW2_9PLAN</name>
<dbReference type="EMBL" id="FOQD01000012">
    <property type="protein sequence ID" value="SFI78019.1"/>
    <property type="molecule type" value="Genomic_DNA"/>
</dbReference>
<proteinExistence type="predicted"/>
<accession>A0A1I3KZW2</accession>
<dbReference type="OrthoDB" id="9809155at2"/>
<dbReference type="RefSeq" id="WP_092051858.1">
    <property type="nucleotide sequence ID" value="NZ_FOQD01000012.1"/>
</dbReference>
<organism evidence="2 3">
    <name type="scientific">Planctomicrobium piriforme</name>
    <dbReference type="NCBI Taxonomy" id="1576369"/>
    <lineage>
        <taxon>Bacteria</taxon>
        <taxon>Pseudomonadati</taxon>
        <taxon>Planctomycetota</taxon>
        <taxon>Planctomycetia</taxon>
        <taxon>Planctomycetales</taxon>
        <taxon>Planctomycetaceae</taxon>
        <taxon>Planctomicrobium</taxon>
    </lineage>
</organism>
<dbReference type="Pfam" id="PF05016">
    <property type="entry name" value="ParE_toxin"/>
    <property type="match status" value="1"/>
</dbReference>
<evidence type="ECO:0000313" key="3">
    <source>
        <dbReference type="Proteomes" id="UP000199518"/>
    </source>
</evidence>
<dbReference type="STRING" id="1576369.SAMN05421753_11295"/>
<keyword evidence="1" id="KW-1277">Toxin-antitoxin system</keyword>
<dbReference type="InterPro" id="IPR035093">
    <property type="entry name" value="RelE/ParE_toxin_dom_sf"/>
</dbReference>
<sequence length="99" mass="11798">MTAKLIFAVEAEEDLDAAYAWYESRRRGLGEEFLSCIDACIQRIQRMPEAYPRFYENFRRVIVRRFPYVIFYDSSGSLITVYAVFHTSLDPDRWQNRLS</sequence>
<evidence type="ECO:0000313" key="2">
    <source>
        <dbReference type="EMBL" id="SFI78019.1"/>
    </source>
</evidence>
<protein>
    <submittedName>
        <fullName evidence="2">Plasmid stabilization system protein ParE</fullName>
    </submittedName>
</protein>
<keyword evidence="3" id="KW-1185">Reference proteome</keyword>
<dbReference type="InterPro" id="IPR007712">
    <property type="entry name" value="RelE/ParE_toxin"/>
</dbReference>
<reference evidence="3" key="1">
    <citation type="submission" date="2016-10" db="EMBL/GenBank/DDBJ databases">
        <authorList>
            <person name="Varghese N."/>
            <person name="Submissions S."/>
        </authorList>
    </citation>
    <scope>NUCLEOTIDE SEQUENCE [LARGE SCALE GENOMIC DNA]</scope>
    <source>
        <strain evidence="3">DSM 26348</strain>
    </source>
</reference>
<gene>
    <name evidence="2" type="ORF">SAMN05421753_11295</name>
</gene>
<dbReference type="Gene3D" id="3.30.2310.20">
    <property type="entry name" value="RelE-like"/>
    <property type="match status" value="1"/>
</dbReference>
<dbReference type="Proteomes" id="UP000199518">
    <property type="component" value="Unassembled WGS sequence"/>
</dbReference>